<evidence type="ECO:0000256" key="1">
    <source>
        <dbReference type="SAM" id="MobiDB-lite"/>
    </source>
</evidence>
<evidence type="ECO:0000313" key="3">
    <source>
        <dbReference type="Proteomes" id="UP000032180"/>
    </source>
</evidence>
<evidence type="ECO:0008006" key="4">
    <source>
        <dbReference type="Google" id="ProtNLM"/>
    </source>
</evidence>
<feature type="compositionally biased region" description="Basic and acidic residues" evidence="1">
    <location>
        <begin position="61"/>
        <end position="78"/>
    </location>
</feature>
<dbReference type="eggNOG" id="ENOG502R49S">
    <property type="taxonomic scope" value="Eukaryota"/>
</dbReference>
<organism evidence="2 3">
    <name type="scientific">Leersia perrieri</name>
    <dbReference type="NCBI Taxonomy" id="77586"/>
    <lineage>
        <taxon>Eukaryota</taxon>
        <taxon>Viridiplantae</taxon>
        <taxon>Streptophyta</taxon>
        <taxon>Embryophyta</taxon>
        <taxon>Tracheophyta</taxon>
        <taxon>Spermatophyta</taxon>
        <taxon>Magnoliopsida</taxon>
        <taxon>Liliopsida</taxon>
        <taxon>Poales</taxon>
        <taxon>Poaceae</taxon>
        <taxon>BOP clade</taxon>
        <taxon>Oryzoideae</taxon>
        <taxon>Oryzeae</taxon>
        <taxon>Oryzinae</taxon>
        <taxon>Leersia</taxon>
    </lineage>
</organism>
<evidence type="ECO:0000313" key="2">
    <source>
        <dbReference type="EnsemblPlants" id="LPERR01G03330.1"/>
    </source>
</evidence>
<dbReference type="AlphaFoldDB" id="A0A0D9UWY4"/>
<dbReference type="EnsemblPlants" id="LPERR01G03330.1">
    <property type="protein sequence ID" value="LPERR01G03330.1"/>
    <property type="gene ID" value="LPERR01G03330"/>
</dbReference>
<dbReference type="Gene3D" id="1.20.1280.50">
    <property type="match status" value="1"/>
</dbReference>
<dbReference type="PANTHER" id="PTHR34709">
    <property type="entry name" value="OS10G0396666 PROTEIN"/>
    <property type="match status" value="1"/>
</dbReference>
<dbReference type="Gramene" id="LPERR01G03330.1">
    <property type="protein sequence ID" value="LPERR01G03330.1"/>
    <property type="gene ID" value="LPERR01G03330"/>
</dbReference>
<dbReference type="CDD" id="cd09917">
    <property type="entry name" value="F-box_SF"/>
    <property type="match status" value="1"/>
</dbReference>
<dbReference type="InterPro" id="IPR036047">
    <property type="entry name" value="F-box-like_dom_sf"/>
</dbReference>
<reference evidence="2 3" key="1">
    <citation type="submission" date="2012-08" db="EMBL/GenBank/DDBJ databases">
        <title>Oryza genome evolution.</title>
        <authorList>
            <person name="Wing R.A."/>
        </authorList>
    </citation>
    <scope>NUCLEOTIDE SEQUENCE</scope>
</reference>
<keyword evidence="3" id="KW-1185">Reference proteome</keyword>
<name>A0A0D9UWY4_9ORYZ</name>
<sequence length="597" mass="67981">MEADTAEVTEATGTNRDTAATEDTLLTAAATPPTARTHLRTAAATPPTATPPPPTLRTPRRPTEEREAIRQQRRDPSDHMIGGVDDDDLISRLNDDVLVHILCFPPTLTDVLRACTVSRRWCRLQNRVPVIRFVCVDPGLSEHEKLDRFITFVNNILDRRADHHSDADAIEELEISLLSFHTGDCMHDGKYMQCHVSTPLKLMTGFGMDNKIVLDEILPSSARLETMVLSLSNACFRRLPFVAAFDSLTNLSLENMQLEDDSVHLLNRLLSPSCCPHLQKLCLHNLTVGQVVDQLHFESSELLELSLHIICQNFCLLEIITPGLRVFHMRSMSVERLSISAPRLEEITLSTILPSMINVKDMPCVRKIELMSPPGFVYSRNENQADIRLLQCCRLLQFLTLHLCIYKKNSHEDEEVDLMKDIPQLPHVLSLSLNVSAPNKLYDIAPNIAYLLTRCKFLEHFELKMIYNCPTTNLRRSTNVGNQNQRDYQTILLEHLQEIKIIIYYMGDYESTLIKFFHASAPHLKKMRVAVKSPLMDSQSLRTHSKICEELLNSIALGKEGKWVFCNSDVHMQNFIMFEWAPIKSIKDYNECRGDVD</sequence>
<feature type="compositionally biased region" description="Low complexity" evidence="1">
    <location>
        <begin position="16"/>
        <end position="47"/>
    </location>
</feature>
<dbReference type="PANTHER" id="PTHR34709:SF28">
    <property type="entry name" value="OS08G0272601 PROTEIN"/>
    <property type="match status" value="1"/>
</dbReference>
<protein>
    <recommendedName>
        <fullName evidence="4">F-box domain-containing protein</fullName>
    </recommendedName>
</protein>
<feature type="region of interest" description="Disordered" evidence="1">
    <location>
        <begin position="1"/>
        <end position="83"/>
    </location>
</feature>
<dbReference type="SUPFAM" id="SSF81383">
    <property type="entry name" value="F-box domain"/>
    <property type="match status" value="1"/>
</dbReference>
<accession>A0A0D9UWY4</accession>
<proteinExistence type="predicted"/>
<dbReference type="HOGENOM" id="CLU_017148_3_2_1"/>
<dbReference type="Proteomes" id="UP000032180">
    <property type="component" value="Chromosome 1"/>
</dbReference>
<dbReference type="InterPro" id="IPR055312">
    <property type="entry name" value="FBL15-like"/>
</dbReference>
<reference evidence="3" key="2">
    <citation type="submission" date="2013-12" db="EMBL/GenBank/DDBJ databases">
        <authorList>
            <person name="Yu Y."/>
            <person name="Lee S."/>
            <person name="de Baynast K."/>
            <person name="Wissotski M."/>
            <person name="Liu L."/>
            <person name="Talag J."/>
            <person name="Goicoechea J."/>
            <person name="Angelova A."/>
            <person name="Jetty R."/>
            <person name="Kudrna D."/>
            <person name="Golser W."/>
            <person name="Rivera L."/>
            <person name="Zhang J."/>
            <person name="Wing R."/>
        </authorList>
    </citation>
    <scope>NUCLEOTIDE SEQUENCE</scope>
</reference>
<reference evidence="2" key="3">
    <citation type="submission" date="2015-04" db="UniProtKB">
        <authorList>
            <consortium name="EnsemblPlants"/>
        </authorList>
    </citation>
    <scope>IDENTIFICATION</scope>
</reference>